<organism evidence="1 2">
    <name type="scientific">Ramazzottius varieornatus</name>
    <name type="common">Water bear</name>
    <name type="synonym">Tardigrade</name>
    <dbReference type="NCBI Taxonomy" id="947166"/>
    <lineage>
        <taxon>Eukaryota</taxon>
        <taxon>Metazoa</taxon>
        <taxon>Ecdysozoa</taxon>
        <taxon>Tardigrada</taxon>
        <taxon>Eutardigrada</taxon>
        <taxon>Parachela</taxon>
        <taxon>Hypsibioidea</taxon>
        <taxon>Ramazzottiidae</taxon>
        <taxon>Ramazzottius</taxon>
    </lineage>
</organism>
<accession>A0A1D1VIE7</accession>
<reference evidence="1 2" key="1">
    <citation type="journal article" date="2016" name="Nat. Commun.">
        <title>Extremotolerant tardigrade genome and improved radiotolerance of human cultured cells by tardigrade-unique protein.</title>
        <authorList>
            <person name="Hashimoto T."/>
            <person name="Horikawa D.D."/>
            <person name="Saito Y."/>
            <person name="Kuwahara H."/>
            <person name="Kozuka-Hata H."/>
            <person name="Shin-I T."/>
            <person name="Minakuchi Y."/>
            <person name="Ohishi K."/>
            <person name="Motoyama A."/>
            <person name="Aizu T."/>
            <person name="Enomoto A."/>
            <person name="Kondo K."/>
            <person name="Tanaka S."/>
            <person name="Hara Y."/>
            <person name="Koshikawa S."/>
            <person name="Sagara H."/>
            <person name="Miura T."/>
            <person name="Yokobori S."/>
            <person name="Miyagawa K."/>
            <person name="Suzuki Y."/>
            <person name="Kubo T."/>
            <person name="Oyama M."/>
            <person name="Kohara Y."/>
            <person name="Fujiyama A."/>
            <person name="Arakawa K."/>
            <person name="Katayama T."/>
            <person name="Toyoda A."/>
            <person name="Kunieda T."/>
        </authorList>
    </citation>
    <scope>NUCLEOTIDE SEQUENCE [LARGE SCALE GENOMIC DNA]</scope>
    <source>
        <strain evidence="1 2">YOKOZUNA-1</strain>
    </source>
</reference>
<dbReference type="EMBL" id="BDGG01000007">
    <property type="protein sequence ID" value="GAV01390.1"/>
    <property type="molecule type" value="Genomic_DNA"/>
</dbReference>
<keyword evidence="2" id="KW-1185">Reference proteome</keyword>
<proteinExistence type="predicted"/>
<gene>
    <name evidence="1" type="primary">RvY_12112-1</name>
    <name evidence="1" type="synonym">RvY_12112.1</name>
    <name evidence="1" type="ORF">RvY_12112</name>
</gene>
<evidence type="ECO:0000313" key="2">
    <source>
        <dbReference type="Proteomes" id="UP000186922"/>
    </source>
</evidence>
<dbReference type="Proteomes" id="UP000186922">
    <property type="component" value="Unassembled WGS sequence"/>
</dbReference>
<protein>
    <submittedName>
        <fullName evidence="1">Uncharacterized protein</fullName>
    </submittedName>
</protein>
<name>A0A1D1VIE7_RAMVA</name>
<dbReference type="AlphaFoldDB" id="A0A1D1VIE7"/>
<evidence type="ECO:0000313" key="1">
    <source>
        <dbReference type="EMBL" id="GAV01390.1"/>
    </source>
</evidence>
<sequence>MSSSKDVTLKPYLVNLMVPRPSVSFDVPGFTQIVKTSALALPQLELCHQALHPSDKVVKVG</sequence>
<comment type="caution">
    <text evidence="1">The sequence shown here is derived from an EMBL/GenBank/DDBJ whole genome shotgun (WGS) entry which is preliminary data.</text>
</comment>